<keyword evidence="2" id="KW-0732">Signal</keyword>
<feature type="domain" description="DUF4124" evidence="4">
    <location>
        <begin position="14"/>
        <end position="62"/>
    </location>
</feature>
<proteinExistence type="predicted"/>
<keyword evidence="6" id="KW-1185">Reference proteome</keyword>
<evidence type="ECO:0000256" key="1">
    <source>
        <dbReference type="SAM" id="MobiDB-lite"/>
    </source>
</evidence>
<evidence type="ECO:0000313" key="6">
    <source>
        <dbReference type="Proteomes" id="UP000280792"/>
    </source>
</evidence>
<accession>A0A3P3VNA6</accession>
<reference evidence="5 6" key="1">
    <citation type="submission" date="2018-08" db="EMBL/GenBank/DDBJ databases">
        <authorList>
            <person name="Khan S.A."/>
        </authorList>
    </citation>
    <scope>NUCLEOTIDE SEQUENCE [LARGE SCALE GENOMIC DNA]</scope>
    <source>
        <strain evidence="5 6">GTF-13</strain>
    </source>
</reference>
<dbReference type="InterPro" id="IPR025392">
    <property type="entry name" value="DUF4124"/>
</dbReference>
<feature type="domain" description="Penicillin-binding C-terminal" evidence="3">
    <location>
        <begin position="83"/>
        <end position="160"/>
    </location>
</feature>
<dbReference type="InterPro" id="IPR013783">
    <property type="entry name" value="Ig-like_fold"/>
</dbReference>
<name>A0A3P3VNA6_9GAMM</name>
<dbReference type="Proteomes" id="UP000280792">
    <property type="component" value="Unassembled WGS sequence"/>
</dbReference>
<comment type="caution">
    <text evidence="5">The sequence shown here is derived from an EMBL/GenBank/DDBJ whole genome shotgun (WGS) entry which is preliminary data.</text>
</comment>
<gene>
    <name evidence="5" type="ORF">D0544_14915</name>
</gene>
<reference evidence="5 6" key="2">
    <citation type="submission" date="2018-12" db="EMBL/GenBank/DDBJ databases">
        <title>Simiduia agarivorans gen. nov., sp. nov., a marine, agarolytic bacterium isolated from shallow coastal water from Keelung, Taiwan.</title>
        <authorList>
            <person name="Shieh W.Y."/>
        </authorList>
    </citation>
    <scope>NUCLEOTIDE SEQUENCE [LARGE SCALE GENOMIC DNA]</scope>
    <source>
        <strain evidence="5 6">GTF-13</strain>
    </source>
</reference>
<protein>
    <submittedName>
        <fullName evidence="5">DUF4124 domain-containing protein</fullName>
    </submittedName>
</protein>
<dbReference type="RefSeq" id="WP_125017509.1">
    <property type="nucleotide sequence ID" value="NZ_QWEZ01000002.1"/>
</dbReference>
<evidence type="ECO:0000256" key="2">
    <source>
        <dbReference type="SAM" id="SignalP"/>
    </source>
</evidence>
<evidence type="ECO:0000259" key="3">
    <source>
        <dbReference type="Pfam" id="PF06832"/>
    </source>
</evidence>
<evidence type="ECO:0000259" key="4">
    <source>
        <dbReference type="Pfam" id="PF13511"/>
    </source>
</evidence>
<dbReference type="Pfam" id="PF06832">
    <property type="entry name" value="BiPBP_C"/>
    <property type="match status" value="1"/>
</dbReference>
<dbReference type="EMBL" id="QWEZ01000002">
    <property type="protein sequence ID" value="RRJ83126.1"/>
    <property type="molecule type" value="Genomic_DNA"/>
</dbReference>
<sequence>MMKRLVVLIMAGTLVSTPTLGAQIYRTVDPAGNVTFTDNPPEGQAAEAVKLKPMTTVSPPAVKPLPASTSNDNDKPKDQPFKYDALRILSPEPGETIRGAGDLQVIAATEPEMRESDSARLLIDGKPFDSRQKSLSFALKNVDRGAHTLEVQVVDARGNTLISSRVEVFVHRAALGTPPRPTPRN</sequence>
<dbReference type="InterPro" id="IPR009647">
    <property type="entry name" value="PBP_C"/>
</dbReference>
<dbReference type="AlphaFoldDB" id="A0A3P3VNA6"/>
<dbReference type="Gene3D" id="2.60.40.10">
    <property type="entry name" value="Immunoglobulins"/>
    <property type="match status" value="1"/>
</dbReference>
<feature type="chain" id="PRO_5018137591" evidence="2">
    <location>
        <begin position="23"/>
        <end position="185"/>
    </location>
</feature>
<feature type="signal peptide" evidence="2">
    <location>
        <begin position="1"/>
        <end position="22"/>
    </location>
</feature>
<organism evidence="5 6">
    <name type="scientific">Aestuariirhabdus litorea</name>
    <dbReference type="NCBI Taxonomy" id="2528527"/>
    <lineage>
        <taxon>Bacteria</taxon>
        <taxon>Pseudomonadati</taxon>
        <taxon>Pseudomonadota</taxon>
        <taxon>Gammaproteobacteria</taxon>
        <taxon>Oceanospirillales</taxon>
        <taxon>Aestuariirhabdaceae</taxon>
        <taxon>Aestuariirhabdus</taxon>
    </lineage>
</organism>
<evidence type="ECO:0000313" key="5">
    <source>
        <dbReference type="EMBL" id="RRJ83126.1"/>
    </source>
</evidence>
<dbReference type="Pfam" id="PF13511">
    <property type="entry name" value="DUF4124"/>
    <property type="match status" value="1"/>
</dbReference>
<feature type="region of interest" description="Disordered" evidence="1">
    <location>
        <begin position="54"/>
        <end position="80"/>
    </location>
</feature>